<evidence type="ECO:0000256" key="5">
    <source>
        <dbReference type="ARBA" id="ARBA00023157"/>
    </source>
</evidence>
<feature type="chain" id="PRO_5045378947" evidence="7">
    <location>
        <begin position="25"/>
        <end position="263"/>
    </location>
</feature>
<dbReference type="SUPFAM" id="SSF48537">
    <property type="entry name" value="Phospholipase C/P1 nuclease"/>
    <property type="match status" value="1"/>
</dbReference>
<keyword evidence="1" id="KW-0540">Nuclease</keyword>
<sequence length="263" mass="28996">MTRFFFSACIAATLTVALSPQAHAWGPLGHRLVGHLAQSQLSPKARAEVARLLQGEADPTLAGIANWADELRGNDPGLGRRSSPWHYVNLAEDGCRYEATRDCERGDCVVEAIRRQRAILADRTKPDAARAQALKFLVHFVGDVHQPLHAGHAANRGGNDIQINLDGKGSNLHRLWDSELLATAQLSEPEWLKRLRALPSPRDTGTEPARWAEASCRVVLREGMVPPRAKLGQDYVLRWRPVAEDRLRSAGHALATLLNDTLK</sequence>
<keyword evidence="3" id="KW-0255">Endonuclease</keyword>
<keyword evidence="5" id="KW-1015">Disulfide bond</keyword>
<name>A0ABW2YLN3_9GAMM</name>
<reference evidence="9" key="1">
    <citation type="journal article" date="2019" name="Int. J. Syst. Evol. Microbiol.">
        <title>The Global Catalogue of Microorganisms (GCM) 10K type strain sequencing project: providing services to taxonomists for standard genome sequencing and annotation.</title>
        <authorList>
            <consortium name="The Broad Institute Genomics Platform"/>
            <consortium name="The Broad Institute Genome Sequencing Center for Infectious Disease"/>
            <person name="Wu L."/>
            <person name="Ma J."/>
        </authorList>
    </citation>
    <scope>NUCLEOTIDE SEQUENCE [LARGE SCALE GENOMIC DNA]</scope>
    <source>
        <strain evidence="9">CCUG 55585</strain>
    </source>
</reference>
<feature type="signal peptide" evidence="7">
    <location>
        <begin position="1"/>
        <end position="24"/>
    </location>
</feature>
<dbReference type="PANTHER" id="PTHR33146">
    <property type="entry name" value="ENDONUCLEASE 4"/>
    <property type="match status" value="1"/>
</dbReference>
<dbReference type="CDD" id="cd11010">
    <property type="entry name" value="S1-P1_nuclease"/>
    <property type="match status" value="1"/>
</dbReference>
<dbReference type="InterPro" id="IPR003154">
    <property type="entry name" value="S1/P1nuclease"/>
</dbReference>
<organism evidence="8 9">
    <name type="scientific">Lysobacter brunescens</name>
    <dbReference type="NCBI Taxonomy" id="262323"/>
    <lineage>
        <taxon>Bacteria</taxon>
        <taxon>Pseudomonadati</taxon>
        <taxon>Pseudomonadota</taxon>
        <taxon>Gammaproteobacteria</taxon>
        <taxon>Lysobacterales</taxon>
        <taxon>Lysobacteraceae</taxon>
        <taxon>Lysobacter</taxon>
    </lineage>
</organism>
<dbReference type="Pfam" id="PF02265">
    <property type="entry name" value="S1-P1_nuclease"/>
    <property type="match status" value="1"/>
</dbReference>
<keyword evidence="6" id="KW-0325">Glycoprotein</keyword>
<evidence type="ECO:0000256" key="3">
    <source>
        <dbReference type="ARBA" id="ARBA00022759"/>
    </source>
</evidence>
<protein>
    <submittedName>
        <fullName evidence="8">S1/P1 nuclease</fullName>
    </submittedName>
</protein>
<dbReference type="PANTHER" id="PTHR33146:SF26">
    <property type="entry name" value="ENDONUCLEASE 4"/>
    <property type="match status" value="1"/>
</dbReference>
<gene>
    <name evidence="8" type="ORF">ACFQ0E_17835</name>
</gene>
<comment type="caution">
    <text evidence="8">The sequence shown here is derived from an EMBL/GenBank/DDBJ whole genome shotgun (WGS) entry which is preliminary data.</text>
</comment>
<keyword evidence="9" id="KW-1185">Reference proteome</keyword>
<accession>A0ABW2YLN3</accession>
<evidence type="ECO:0000256" key="1">
    <source>
        <dbReference type="ARBA" id="ARBA00022722"/>
    </source>
</evidence>
<dbReference type="InterPro" id="IPR008947">
    <property type="entry name" value="PLipase_C/P1_nuclease_dom_sf"/>
</dbReference>
<keyword evidence="2" id="KW-0479">Metal-binding</keyword>
<keyword evidence="7" id="KW-0732">Signal</keyword>
<evidence type="ECO:0000313" key="8">
    <source>
        <dbReference type="EMBL" id="MFD0727459.1"/>
    </source>
</evidence>
<dbReference type="RefSeq" id="WP_386826144.1">
    <property type="nucleotide sequence ID" value="NZ_JBHTIF010000005.1"/>
</dbReference>
<keyword evidence="4" id="KW-0378">Hydrolase</keyword>
<dbReference type="Gene3D" id="1.10.575.10">
    <property type="entry name" value="P1 Nuclease"/>
    <property type="match status" value="1"/>
</dbReference>
<evidence type="ECO:0000256" key="7">
    <source>
        <dbReference type="SAM" id="SignalP"/>
    </source>
</evidence>
<dbReference type="Proteomes" id="UP001597110">
    <property type="component" value="Unassembled WGS sequence"/>
</dbReference>
<evidence type="ECO:0000313" key="9">
    <source>
        <dbReference type="Proteomes" id="UP001597110"/>
    </source>
</evidence>
<evidence type="ECO:0000256" key="4">
    <source>
        <dbReference type="ARBA" id="ARBA00022801"/>
    </source>
</evidence>
<evidence type="ECO:0000256" key="6">
    <source>
        <dbReference type="ARBA" id="ARBA00023180"/>
    </source>
</evidence>
<proteinExistence type="predicted"/>
<evidence type="ECO:0000256" key="2">
    <source>
        <dbReference type="ARBA" id="ARBA00022723"/>
    </source>
</evidence>
<dbReference type="EMBL" id="JBHTIF010000005">
    <property type="protein sequence ID" value="MFD0727459.1"/>
    <property type="molecule type" value="Genomic_DNA"/>
</dbReference>